<dbReference type="RefSeq" id="WP_092003451.1">
    <property type="nucleotide sequence ID" value="NZ_FOUR01000005.1"/>
</dbReference>
<dbReference type="PROSITE" id="PS00211">
    <property type="entry name" value="ABC_TRANSPORTER_1"/>
    <property type="match status" value="1"/>
</dbReference>
<dbReference type="EMBL" id="FOUR01000005">
    <property type="protein sequence ID" value="SFN17246.1"/>
    <property type="molecule type" value="Genomic_DNA"/>
</dbReference>
<dbReference type="PANTHER" id="PTHR43869:SF1">
    <property type="entry name" value="GLYCINE BETAINE_PROLINE BETAINE TRANSPORT SYSTEM ATP-BINDING PROTEIN PROV"/>
    <property type="match status" value="1"/>
</dbReference>
<dbReference type="PANTHER" id="PTHR43869">
    <property type="entry name" value="GLYCINE BETAINE/PROLINE BETAINE TRANSPORT SYSTEM ATP-BINDING PROTEIN PROV"/>
    <property type="match status" value="1"/>
</dbReference>
<proteinExistence type="inferred from homology"/>
<evidence type="ECO:0000259" key="6">
    <source>
        <dbReference type="PROSITE" id="PS50893"/>
    </source>
</evidence>
<dbReference type="PROSITE" id="PS50893">
    <property type="entry name" value="ABC_TRANSPORTER_2"/>
    <property type="match status" value="1"/>
</dbReference>
<feature type="domain" description="ABC transporter" evidence="6">
    <location>
        <begin position="31"/>
        <end position="267"/>
    </location>
</feature>
<reference evidence="8" key="1">
    <citation type="submission" date="2016-10" db="EMBL/GenBank/DDBJ databases">
        <authorList>
            <person name="Varghese N."/>
            <person name="Submissions S."/>
        </authorList>
    </citation>
    <scope>NUCLEOTIDE SEQUENCE [LARGE SCALE GENOMIC DNA]</scope>
    <source>
        <strain evidence="8">CGMCC 1.6775</strain>
    </source>
</reference>
<evidence type="ECO:0000313" key="7">
    <source>
        <dbReference type="EMBL" id="SFN17246.1"/>
    </source>
</evidence>
<evidence type="ECO:0000256" key="4">
    <source>
        <dbReference type="ARBA" id="ARBA00022840"/>
    </source>
</evidence>
<evidence type="ECO:0000256" key="1">
    <source>
        <dbReference type="ARBA" id="ARBA00005417"/>
    </source>
</evidence>
<comment type="subcellular location">
    <subcellularLocation>
        <location evidence="5">Cell inner membrane</location>
        <topology evidence="5">Peripheral membrane protein</topology>
    </subcellularLocation>
</comment>
<evidence type="ECO:0000256" key="5">
    <source>
        <dbReference type="RuleBase" id="RU369116"/>
    </source>
</evidence>
<dbReference type="GO" id="GO:0005524">
    <property type="term" value="F:ATP binding"/>
    <property type="evidence" value="ECO:0007669"/>
    <property type="project" value="UniProtKB-UniRule"/>
</dbReference>
<dbReference type="GO" id="GO:0005886">
    <property type="term" value="C:plasma membrane"/>
    <property type="evidence" value="ECO:0007669"/>
    <property type="project" value="UniProtKB-SubCell"/>
</dbReference>
<comment type="catalytic activity">
    <reaction evidence="5">
        <text>a quaternary ammonium(out) + ATP + H2O = a quaternary ammonium(in) + ADP + phosphate + H(+)</text>
        <dbReference type="Rhea" id="RHEA:11036"/>
        <dbReference type="ChEBI" id="CHEBI:15377"/>
        <dbReference type="ChEBI" id="CHEBI:15378"/>
        <dbReference type="ChEBI" id="CHEBI:30616"/>
        <dbReference type="ChEBI" id="CHEBI:35267"/>
        <dbReference type="ChEBI" id="CHEBI:43474"/>
        <dbReference type="ChEBI" id="CHEBI:456216"/>
    </reaction>
</comment>
<dbReference type="GO" id="GO:0016887">
    <property type="term" value="F:ATP hydrolysis activity"/>
    <property type="evidence" value="ECO:0007669"/>
    <property type="project" value="UniProtKB-UniRule"/>
</dbReference>
<dbReference type="GO" id="GO:0006865">
    <property type="term" value="P:amino acid transport"/>
    <property type="evidence" value="ECO:0007669"/>
    <property type="project" value="UniProtKB-UniRule"/>
</dbReference>
<dbReference type="Gene3D" id="3.40.50.300">
    <property type="entry name" value="P-loop containing nucleotide triphosphate hydrolases"/>
    <property type="match status" value="1"/>
</dbReference>
<dbReference type="InterPro" id="IPR005892">
    <property type="entry name" value="Gly-betaine_transp_ATP-bd"/>
</dbReference>
<keyword evidence="5" id="KW-0472">Membrane</keyword>
<evidence type="ECO:0000256" key="3">
    <source>
        <dbReference type="ARBA" id="ARBA00022741"/>
    </source>
</evidence>
<dbReference type="Pfam" id="PF00005">
    <property type="entry name" value="ABC_tran"/>
    <property type="match status" value="1"/>
</dbReference>
<dbReference type="OrthoDB" id="9802264at2"/>
<keyword evidence="5" id="KW-0997">Cell inner membrane</keyword>
<dbReference type="NCBIfam" id="TIGR01186">
    <property type="entry name" value="proV"/>
    <property type="match status" value="1"/>
</dbReference>
<dbReference type="EC" id="7.6.2.9" evidence="5"/>
<dbReference type="InterPro" id="IPR003439">
    <property type="entry name" value="ABC_transporter-like_ATP-bd"/>
</dbReference>
<dbReference type="GO" id="GO:0031460">
    <property type="term" value="P:glycine betaine transport"/>
    <property type="evidence" value="ECO:0007669"/>
    <property type="project" value="InterPro"/>
</dbReference>
<dbReference type="SUPFAM" id="SSF52540">
    <property type="entry name" value="P-loop containing nucleoside triphosphate hydrolases"/>
    <property type="match status" value="1"/>
</dbReference>
<dbReference type="Proteomes" id="UP000199339">
    <property type="component" value="Unassembled WGS sequence"/>
</dbReference>
<keyword evidence="8" id="KW-1185">Reference proteome</keyword>
<dbReference type="GO" id="GO:0006970">
    <property type="term" value="P:response to osmotic stress"/>
    <property type="evidence" value="ECO:0007669"/>
    <property type="project" value="UniProtKB-ARBA"/>
</dbReference>
<dbReference type="SMART" id="SM00382">
    <property type="entry name" value="AAA"/>
    <property type="match status" value="1"/>
</dbReference>
<accession>A0A1I4WVM8</accession>
<keyword evidence="3 5" id="KW-0547">Nucleotide-binding</keyword>
<gene>
    <name evidence="7" type="ORF">SAMN04487961_2321</name>
</gene>
<dbReference type="GO" id="GO:0015418">
    <property type="term" value="F:ABC-type quaternary ammonium compound transporting activity"/>
    <property type="evidence" value="ECO:0007669"/>
    <property type="project" value="UniProtKB-EC"/>
</dbReference>
<organism evidence="7 8">
    <name type="scientific">Marinobacter pelagius</name>
    <dbReference type="NCBI Taxonomy" id="379482"/>
    <lineage>
        <taxon>Bacteria</taxon>
        <taxon>Pseudomonadati</taxon>
        <taxon>Pseudomonadota</taxon>
        <taxon>Gammaproteobacteria</taxon>
        <taxon>Pseudomonadales</taxon>
        <taxon>Marinobacteraceae</taxon>
        <taxon>Marinobacter</taxon>
    </lineage>
</organism>
<sequence>MANDIKISIRKLFKIFGPDPDVALEYVRRGMNKADLLEQQNHVLGLRDINVDMRDGEITVIMGLSGSGKSTLIRHLNRLIEPTAGEIRMDGEDVLSYSEEQLRKLRRERMSMVFQKFALLPHKTVLENAGMAKAIRGYTTSDFEADARKWLARVGLEGNENQYPHQLSGGMQQRVGIARALVSDAPIMLMDEAFSALDPLIRSDMQDLLLELQEELHKTIVFITHDLDEALKLADHLVILKDGEVVQQGDPQEILLNPGDPYIVDFISDINRARVLRVRSVMKPGTEAEDNYAGDISERDNLETVLERSGGDTELSFRVVRDGQQVGSLHMKDLTKALVPTAAATESRQRA</sequence>
<dbReference type="InterPro" id="IPR017871">
    <property type="entry name" value="ABC_transporter-like_CS"/>
</dbReference>
<comment type="similarity">
    <text evidence="1 5">Belongs to the ABC transporter superfamily.</text>
</comment>
<keyword evidence="4 5" id="KW-0067">ATP-binding</keyword>
<dbReference type="InterPro" id="IPR027417">
    <property type="entry name" value="P-loop_NTPase"/>
</dbReference>
<dbReference type="InterPro" id="IPR003593">
    <property type="entry name" value="AAA+_ATPase"/>
</dbReference>
<dbReference type="AlphaFoldDB" id="A0A1I4WVM8"/>
<evidence type="ECO:0000256" key="2">
    <source>
        <dbReference type="ARBA" id="ARBA00022448"/>
    </source>
</evidence>
<dbReference type="FunFam" id="3.40.50.300:FF:000201">
    <property type="entry name" value="Glycine betaine/L-proline ABC transporter ATP-binding protein"/>
    <property type="match status" value="1"/>
</dbReference>
<evidence type="ECO:0000313" key="8">
    <source>
        <dbReference type="Proteomes" id="UP000199339"/>
    </source>
</evidence>
<comment type="subunit">
    <text evidence="5">The complex is probably composed of two ATP-binding proteins, two transmembrane proteins and a solute-binding protein.</text>
</comment>
<protein>
    <recommendedName>
        <fullName evidence="5">Quaternary amine transport ATP-binding protein</fullName>
        <ecNumber evidence="5">7.6.2.9</ecNumber>
    </recommendedName>
</protein>
<keyword evidence="2 5" id="KW-0813">Transport</keyword>
<keyword evidence="5" id="KW-1003">Cell membrane</keyword>
<name>A0A1I4WVM8_9GAMM</name>
<dbReference type="InterPro" id="IPR051921">
    <property type="entry name" value="ABC_osmolyte_uptake_ATP-bind"/>
</dbReference>